<dbReference type="AlphaFoldDB" id="A0A7S0HM21"/>
<proteinExistence type="predicted"/>
<dbReference type="Pfam" id="PF03357">
    <property type="entry name" value="Snf7"/>
    <property type="match status" value="1"/>
</dbReference>
<reference evidence="2" key="1">
    <citation type="submission" date="2021-01" db="EMBL/GenBank/DDBJ databases">
        <authorList>
            <person name="Corre E."/>
            <person name="Pelletier E."/>
            <person name="Niang G."/>
            <person name="Scheremetjew M."/>
            <person name="Finn R."/>
            <person name="Kale V."/>
            <person name="Holt S."/>
            <person name="Cochrane G."/>
            <person name="Meng A."/>
            <person name="Brown T."/>
            <person name="Cohen L."/>
        </authorList>
    </citation>
    <scope>NUCLEOTIDE SEQUENCE</scope>
    <source>
        <strain evidence="2">CCMP325</strain>
    </source>
</reference>
<sequence length="221" mass="24602">MFGGSKKGLEDELFNLKFVSKQLQRESKKAEKEMIKEKEKVKKALEQGKHDIAEIHAQNAIMQKNQTLNYLRMSSRIDAVAGKLGAAMKMQKVTSSMAQITKSMGKVLQTMKLDKIEAIMDKFEKVFEDADVMSAQVTGAMQSSTSMSTPQSEIEELLQQVADENQLDLGENMPQAVNHTDLPKASGIDSVLQSKNVAKAGEQVQEEDELMRRLAQLKAPQ</sequence>
<gene>
    <name evidence="2" type="ORF">HPHI1048_LOCUS16302</name>
</gene>
<dbReference type="Gene3D" id="6.10.140.1230">
    <property type="match status" value="1"/>
</dbReference>
<name>A0A7S0HM21_9CRYP</name>
<dbReference type="InterPro" id="IPR005024">
    <property type="entry name" value="Snf7_fam"/>
</dbReference>
<accession>A0A7S0HM21</accession>
<dbReference type="EMBL" id="HBEO01024206">
    <property type="protein sequence ID" value="CAD8494791.1"/>
    <property type="molecule type" value="Transcribed_RNA"/>
</dbReference>
<organism evidence="2">
    <name type="scientific">Hanusia phi</name>
    <dbReference type="NCBI Taxonomy" id="3032"/>
    <lineage>
        <taxon>Eukaryota</taxon>
        <taxon>Cryptophyceae</taxon>
        <taxon>Pyrenomonadales</taxon>
        <taxon>Geminigeraceae</taxon>
        <taxon>Hanusia</taxon>
    </lineage>
</organism>
<feature type="coiled-coil region" evidence="1">
    <location>
        <begin position="20"/>
        <end position="48"/>
    </location>
</feature>
<evidence type="ECO:0008006" key="3">
    <source>
        <dbReference type="Google" id="ProtNLM"/>
    </source>
</evidence>
<keyword evidence="1" id="KW-0175">Coiled coil</keyword>
<evidence type="ECO:0000256" key="1">
    <source>
        <dbReference type="SAM" id="Coils"/>
    </source>
</evidence>
<dbReference type="PANTHER" id="PTHR10476">
    <property type="entry name" value="CHARGED MULTIVESICULAR BODY PROTEIN"/>
    <property type="match status" value="1"/>
</dbReference>
<evidence type="ECO:0000313" key="2">
    <source>
        <dbReference type="EMBL" id="CAD8494791.1"/>
    </source>
</evidence>
<dbReference type="GO" id="GO:0007034">
    <property type="term" value="P:vacuolar transport"/>
    <property type="evidence" value="ECO:0007669"/>
    <property type="project" value="InterPro"/>
</dbReference>
<protein>
    <recommendedName>
        <fullName evidence="3">Charged multivesicular body protein 1a</fullName>
    </recommendedName>
</protein>